<evidence type="ECO:0000256" key="3">
    <source>
        <dbReference type="ARBA" id="ARBA00022490"/>
    </source>
</evidence>
<evidence type="ECO:0000256" key="8">
    <source>
        <dbReference type="ARBA" id="ARBA00022984"/>
    </source>
</evidence>
<evidence type="ECO:0000256" key="7">
    <source>
        <dbReference type="ARBA" id="ARBA00022960"/>
    </source>
</evidence>
<dbReference type="AlphaFoldDB" id="A0A383A9Q7"/>
<evidence type="ECO:0000259" key="9">
    <source>
        <dbReference type="PROSITE" id="PS50975"/>
    </source>
</evidence>
<dbReference type="InterPro" id="IPR000291">
    <property type="entry name" value="D-Ala_lig_Van_CS"/>
</dbReference>
<dbReference type="GO" id="GO:0005737">
    <property type="term" value="C:cytoplasm"/>
    <property type="evidence" value="ECO:0007669"/>
    <property type="project" value="UniProtKB-SubCell"/>
</dbReference>
<evidence type="ECO:0000256" key="4">
    <source>
        <dbReference type="ARBA" id="ARBA00022598"/>
    </source>
</evidence>
<keyword evidence="8" id="KW-0573">Peptidoglycan synthesis</keyword>
<dbReference type="Pfam" id="PF07478">
    <property type="entry name" value="Dala_Dala_lig_C"/>
    <property type="match status" value="1"/>
</dbReference>
<dbReference type="PANTHER" id="PTHR23132">
    <property type="entry name" value="D-ALANINE--D-ALANINE LIGASE"/>
    <property type="match status" value="1"/>
</dbReference>
<feature type="non-terminal residue" evidence="10">
    <location>
        <position position="1"/>
    </location>
</feature>
<protein>
    <recommendedName>
        <fullName evidence="9">ATP-grasp domain-containing protein</fullName>
    </recommendedName>
</protein>
<gene>
    <name evidence="10" type="ORF">METZ01_LOCUS457470</name>
</gene>
<name>A0A383A9Q7_9ZZZZ</name>
<evidence type="ECO:0000256" key="2">
    <source>
        <dbReference type="ARBA" id="ARBA00010871"/>
    </source>
</evidence>
<dbReference type="SUPFAM" id="SSF56059">
    <property type="entry name" value="Glutathione synthetase ATP-binding domain-like"/>
    <property type="match status" value="1"/>
</dbReference>
<keyword evidence="5" id="KW-0547">Nucleotide-binding</keyword>
<sequence>KPKRKFYDYYAKYSSKAKTKHIMPAPLESKKYKEVLSIARKAHFSLGCKGITRSDFRYYNNKFFLLEINTQPGMTNLSLVPEIAAYKGIKFENLVEWMVKDADYAR</sequence>
<evidence type="ECO:0000256" key="1">
    <source>
        <dbReference type="ARBA" id="ARBA00004496"/>
    </source>
</evidence>
<dbReference type="GO" id="GO:0008716">
    <property type="term" value="F:D-alanine-D-alanine ligase activity"/>
    <property type="evidence" value="ECO:0007669"/>
    <property type="project" value="InterPro"/>
</dbReference>
<reference evidence="10" key="1">
    <citation type="submission" date="2018-05" db="EMBL/GenBank/DDBJ databases">
        <authorList>
            <person name="Lanie J.A."/>
            <person name="Ng W.-L."/>
            <person name="Kazmierczak K.M."/>
            <person name="Andrzejewski T.M."/>
            <person name="Davidsen T.M."/>
            <person name="Wayne K.J."/>
            <person name="Tettelin H."/>
            <person name="Glass J.I."/>
            <person name="Rusch D."/>
            <person name="Podicherti R."/>
            <person name="Tsui H.-C.T."/>
            <person name="Winkler M.E."/>
        </authorList>
    </citation>
    <scope>NUCLEOTIDE SEQUENCE</scope>
</reference>
<comment type="similarity">
    <text evidence="2">Belongs to the D-alanine--D-alanine ligase family.</text>
</comment>
<dbReference type="PROSITE" id="PS50975">
    <property type="entry name" value="ATP_GRASP"/>
    <property type="match status" value="1"/>
</dbReference>
<evidence type="ECO:0000313" key="10">
    <source>
        <dbReference type="EMBL" id="SVE04616.1"/>
    </source>
</evidence>
<keyword evidence="7" id="KW-0133">Cell shape</keyword>
<dbReference type="PANTHER" id="PTHR23132:SF23">
    <property type="entry name" value="D-ALANINE--D-ALANINE LIGASE B"/>
    <property type="match status" value="1"/>
</dbReference>
<dbReference type="InterPro" id="IPR011761">
    <property type="entry name" value="ATP-grasp"/>
</dbReference>
<dbReference type="EMBL" id="UINC01190449">
    <property type="protein sequence ID" value="SVE04616.1"/>
    <property type="molecule type" value="Genomic_DNA"/>
</dbReference>
<dbReference type="PROSITE" id="PS00844">
    <property type="entry name" value="DALA_DALA_LIGASE_2"/>
    <property type="match status" value="1"/>
</dbReference>
<accession>A0A383A9Q7</accession>
<keyword evidence="6" id="KW-0067">ATP-binding</keyword>
<organism evidence="10">
    <name type="scientific">marine metagenome</name>
    <dbReference type="NCBI Taxonomy" id="408172"/>
    <lineage>
        <taxon>unclassified sequences</taxon>
        <taxon>metagenomes</taxon>
        <taxon>ecological metagenomes</taxon>
    </lineage>
</organism>
<keyword evidence="3" id="KW-0963">Cytoplasm</keyword>
<comment type="subcellular location">
    <subcellularLocation>
        <location evidence="1">Cytoplasm</location>
    </subcellularLocation>
</comment>
<feature type="domain" description="ATP-grasp" evidence="9">
    <location>
        <begin position="24"/>
        <end position="100"/>
    </location>
</feature>
<keyword evidence="4" id="KW-0436">Ligase</keyword>
<evidence type="ECO:0000256" key="6">
    <source>
        <dbReference type="ARBA" id="ARBA00022840"/>
    </source>
</evidence>
<dbReference type="GO" id="GO:0009252">
    <property type="term" value="P:peptidoglycan biosynthetic process"/>
    <property type="evidence" value="ECO:0007669"/>
    <property type="project" value="UniProtKB-KW"/>
</dbReference>
<dbReference type="InterPro" id="IPR011095">
    <property type="entry name" value="Dala_Dala_lig_C"/>
</dbReference>
<dbReference type="Gene3D" id="3.30.470.20">
    <property type="entry name" value="ATP-grasp fold, B domain"/>
    <property type="match status" value="1"/>
</dbReference>
<dbReference type="GO" id="GO:0046872">
    <property type="term" value="F:metal ion binding"/>
    <property type="evidence" value="ECO:0007669"/>
    <property type="project" value="InterPro"/>
</dbReference>
<dbReference type="GO" id="GO:0005524">
    <property type="term" value="F:ATP binding"/>
    <property type="evidence" value="ECO:0007669"/>
    <property type="project" value="UniProtKB-KW"/>
</dbReference>
<evidence type="ECO:0000256" key="5">
    <source>
        <dbReference type="ARBA" id="ARBA00022741"/>
    </source>
</evidence>
<dbReference type="GO" id="GO:0008360">
    <property type="term" value="P:regulation of cell shape"/>
    <property type="evidence" value="ECO:0007669"/>
    <property type="project" value="UniProtKB-KW"/>
</dbReference>
<proteinExistence type="inferred from homology"/>